<evidence type="ECO:0000313" key="2">
    <source>
        <dbReference type="Proteomes" id="UP001163046"/>
    </source>
</evidence>
<sequence>MLKILSGLTRSRKVGHVLKFIVGITEDRTDASDLRKVAKRRLGFLNKDGFDRFGNNKLFAPLSKWSAIKREVEAIRVNAQSYEDAYNDVKMSLERQDDLKEVLRALPVAASIQVRARKKTDSKRLEQYHLSRSDFMSM</sequence>
<comment type="caution">
    <text evidence="1">The sequence shown here is derived from an EMBL/GenBank/DDBJ whole genome shotgun (WGS) entry which is preliminary data.</text>
</comment>
<dbReference type="AlphaFoldDB" id="A0A9W9ZVR2"/>
<dbReference type="EMBL" id="MU825451">
    <property type="protein sequence ID" value="KAJ7388776.1"/>
    <property type="molecule type" value="Genomic_DNA"/>
</dbReference>
<name>A0A9W9ZVR2_9CNID</name>
<keyword evidence="2" id="KW-1185">Reference proteome</keyword>
<evidence type="ECO:0000313" key="1">
    <source>
        <dbReference type="EMBL" id="KAJ7388776.1"/>
    </source>
</evidence>
<accession>A0A9W9ZVR2</accession>
<proteinExistence type="predicted"/>
<reference evidence="1" key="1">
    <citation type="submission" date="2023-01" db="EMBL/GenBank/DDBJ databases">
        <title>Genome assembly of the deep-sea coral Lophelia pertusa.</title>
        <authorList>
            <person name="Herrera S."/>
            <person name="Cordes E."/>
        </authorList>
    </citation>
    <scope>NUCLEOTIDE SEQUENCE</scope>
    <source>
        <strain evidence="1">USNM1676648</strain>
        <tissue evidence="1">Polyp</tissue>
    </source>
</reference>
<organism evidence="1 2">
    <name type="scientific">Desmophyllum pertusum</name>
    <dbReference type="NCBI Taxonomy" id="174260"/>
    <lineage>
        <taxon>Eukaryota</taxon>
        <taxon>Metazoa</taxon>
        <taxon>Cnidaria</taxon>
        <taxon>Anthozoa</taxon>
        <taxon>Hexacorallia</taxon>
        <taxon>Scleractinia</taxon>
        <taxon>Caryophylliina</taxon>
        <taxon>Caryophylliidae</taxon>
        <taxon>Desmophyllum</taxon>
    </lineage>
</organism>
<dbReference type="OrthoDB" id="6013084at2759"/>
<dbReference type="Proteomes" id="UP001163046">
    <property type="component" value="Unassembled WGS sequence"/>
</dbReference>
<gene>
    <name evidence="1" type="ORF">OS493_035743</name>
</gene>
<protein>
    <submittedName>
        <fullName evidence="1">Uncharacterized protein</fullName>
    </submittedName>
</protein>